<dbReference type="STRING" id="1416801.SAMN05192553_102942"/>
<organism evidence="1 2">
    <name type="scientific">Cyclobacterium xiamenense</name>
    <dbReference type="NCBI Taxonomy" id="1297121"/>
    <lineage>
        <taxon>Bacteria</taxon>
        <taxon>Pseudomonadati</taxon>
        <taxon>Bacteroidota</taxon>
        <taxon>Cytophagia</taxon>
        <taxon>Cytophagales</taxon>
        <taxon>Cyclobacteriaceae</taxon>
        <taxon>Cyclobacterium</taxon>
    </lineage>
</organism>
<name>A0A1H6X3G6_9BACT</name>
<protein>
    <submittedName>
        <fullName evidence="1">Uncharacterized protein</fullName>
    </submittedName>
</protein>
<keyword evidence="2" id="KW-1185">Reference proteome</keyword>
<sequence>MVYSRVDFYQHVLPKIGNVELPLFSELRRLQKNHNLAWVTLQLFVKVSSSKAPIFEVVRSKCRDSLSDLRFGRKKKEMRINKAFSTLTLCYTIHQLI</sequence>
<reference evidence="2" key="1">
    <citation type="submission" date="2016-10" db="EMBL/GenBank/DDBJ databases">
        <authorList>
            <person name="Varghese N."/>
            <person name="Submissions S."/>
        </authorList>
    </citation>
    <scope>NUCLEOTIDE SEQUENCE [LARGE SCALE GENOMIC DNA]</scope>
    <source>
        <strain evidence="2">IBRC-M 10761</strain>
    </source>
</reference>
<dbReference type="AlphaFoldDB" id="A0A1H6X3G6"/>
<proteinExistence type="predicted"/>
<gene>
    <name evidence="1" type="ORF">SAMN05192553_102942</name>
</gene>
<accession>A0A1H6X3G6</accession>
<dbReference type="Proteomes" id="UP000199403">
    <property type="component" value="Unassembled WGS sequence"/>
</dbReference>
<evidence type="ECO:0000313" key="1">
    <source>
        <dbReference type="EMBL" id="SEJ21107.1"/>
    </source>
</evidence>
<evidence type="ECO:0000313" key="2">
    <source>
        <dbReference type="Proteomes" id="UP000199403"/>
    </source>
</evidence>
<dbReference type="EMBL" id="FNZH01000002">
    <property type="protein sequence ID" value="SEJ21107.1"/>
    <property type="molecule type" value="Genomic_DNA"/>
</dbReference>